<evidence type="ECO:0000313" key="3">
    <source>
        <dbReference type="Proteomes" id="UP001454036"/>
    </source>
</evidence>
<name>A0AAV3PBN5_LITER</name>
<comment type="caution">
    <text evidence="2">The sequence shown here is derived from an EMBL/GenBank/DDBJ whole genome shotgun (WGS) entry which is preliminary data.</text>
</comment>
<gene>
    <name evidence="2" type="ORF">LIER_07916</name>
</gene>
<keyword evidence="3" id="KW-1185">Reference proteome</keyword>
<sequence>MVMRLAGVATMERLLSLAGRQFYCIRTNGADAEASDTNLEYAASVRDSNVHPRPLASNSASDPGLVSAPAPGDLGDY</sequence>
<organism evidence="2 3">
    <name type="scientific">Lithospermum erythrorhizon</name>
    <name type="common">Purple gromwell</name>
    <name type="synonym">Lithospermum officinale var. erythrorhizon</name>
    <dbReference type="NCBI Taxonomy" id="34254"/>
    <lineage>
        <taxon>Eukaryota</taxon>
        <taxon>Viridiplantae</taxon>
        <taxon>Streptophyta</taxon>
        <taxon>Embryophyta</taxon>
        <taxon>Tracheophyta</taxon>
        <taxon>Spermatophyta</taxon>
        <taxon>Magnoliopsida</taxon>
        <taxon>eudicotyledons</taxon>
        <taxon>Gunneridae</taxon>
        <taxon>Pentapetalae</taxon>
        <taxon>asterids</taxon>
        <taxon>lamiids</taxon>
        <taxon>Boraginales</taxon>
        <taxon>Boraginaceae</taxon>
        <taxon>Boraginoideae</taxon>
        <taxon>Lithospermeae</taxon>
        <taxon>Lithospermum</taxon>
    </lineage>
</organism>
<feature type="region of interest" description="Disordered" evidence="1">
    <location>
        <begin position="47"/>
        <end position="77"/>
    </location>
</feature>
<dbReference type="Proteomes" id="UP001454036">
    <property type="component" value="Unassembled WGS sequence"/>
</dbReference>
<reference evidence="2 3" key="1">
    <citation type="submission" date="2024-01" db="EMBL/GenBank/DDBJ databases">
        <title>The complete chloroplast genome sequence of Lithospermum erythrorhizon: insights into the phylogenetic relationship among Boraginaceae species and the maternal lineages of purple gromwells.</title>
        <authorList>
            <person name="Okada T."/>
            <person name="Watanabe K."/>
        </authorList>
    </citation>
    <scope>NUCLEOTIDE SEQUENCE [LARGE SCALE GENOMIC DNA]</scope>
</reference>
<dbReference type="AlphaFoldDB" id="A0AAV3PBN5"/>
<evidence type="ECO:0000256" key="1">
    <source>
        <dbReference type="SAM" id="MobiDB-lite"/>
    </source>
</evidence>
<accession>A0AAV3PBN5</accession>
<dbReference type="EMBL" id="BAABME010001245">
    <property type="protein sequence ID" value="GAA0148487.1"/>
    <property type="molecule type" value="Genomic_DNA"/>
</dbReference>
<evidence type="ECO:0000313" key="2">
    <source>
        <dbReference type="EMBL" id="GAA0148487.1"/>
    </source>
</evidence>
<protein>
    <submittedName>
        <fullName evidence="2">Uncharacterized protein</fullName>
    </submittedName>
</protein>
<proteinExistence type="predicted"/>